<dbReference type="EMBL" id="LPBJ01000041">
    <property type="protein sequence ID" value="KVP99315.1"/>
    <property type="molecule type" value="Genomic_DNA"/>
</dbReference>
<accession>A0AAW3MZF0</accession>
<proteinExistence type="predicted"/>
<dbReference type="InterPro" id="IPR046864">
    <property type="entry name" value="VasX_N"/>
</dbReference>
<protein>
    <recommendedName>
        <fullName evidence="2">Toxin VasX N-terminal region domain-containing protein</fullName>
    </recommendedName>
</protein>
<comment type="caution">
    <text evidence="3">The sequence shown here is derived from an EMBL/GenBank/DDBJ whole genome shotgun (WGS) entry which is preliminary data.</text>
</comment>
<dbReference type="Proteomes" id="UP000056453">
    <property type="component" value="Unassembled WGS sequence"/>
</dbReference>
<dbReference type="AlphaFoldDB" id="A0AAW3MZF0"/>
<dbReference type="InterPro" id="IPR048126">
    <property type="entry name" value="Toxin_VasX"/>
</dbReference>
<evidence type="ECO:0000259" key="2">
    <source>
        <dbReference type="Pfam" id="PF20249"/>
    </source>
</evidence>
<evidence type="ECO:0000313" key="4">
    <source>
        <dbReference type="Proteomes" id="UP000056453"/>
    </source>
</evidence>
<dbReference type="NCBIfam" id="NF041559">
    <property type="entry name" value="BTH_I2691_fam"/>
    <property type="match status" value="1"/>
</dbReference>
<organism evidence="3 4">
    <name type="scientific">Burkholderia ubonensis</name>
    <dbReference type="NCBI Taxonomy" id="101571"/>
    <lineage>
        <taxon>Bacteria</taxon>
        <taxon>Pseudomonadati</taxon>
        <taxon>Pseudomonadota</taxon>
        <taxon>Betaproteobacteria</taxon>
        <taxon>Burkholderiales</taxon>
        <taxon>Burkholderiaceae</taxon>
        <taxon>Burkholderia</taxon>
        <taxon>Burkholderia cepacia complex</taxon>
    </lineage>
</organism>
<gene>
    <name evidence="3" type="ORF">WJ96_37450</name>
</gene>
<dbReference type="Pfam" id="PF20249">
    <property type="entry name" value="VasX_N"/>
    <property type="match status" value="1"/>
</dbReference>
<evidence type="ECO:0000256" key="1">
    <source>
        <dbReference type="SAM" id="Phobius"/>
    </source>
</evidence>
<evidence type="ECO:0000313" key="3">
    <source>
        <dbReference type="EMBL" id="KVP99315.1"/>
    </source>
</evidence>
<keyword evidence="1" id="KW-1133">Transmembrane helix</keyword>
<sequence>MDTANQCANCEKTGLPILPVRYTVVPNTVAAKLPAGIGGHGVTDVKLAEHRYAVRTLRAGWLYLFYVKGARGSNYWEAYNVTEDGRLWKQSLPLPTEPTTHPACAKKAIAVQMDIIAIERPEKCTDRVYIAFSEHAWHRDTFELYKKDAALRQQRMQWIEPSKWISAGQDAQGHAVVATRQSIDDVIEYMPGLDPKLLQPPTQTLSDETGKYKPEVMRQEETRYPLHIRQASPASASDALLRVMSDVGQVAKGKHHPPMLLALWDGIGNVHELNGFRNDAGSWLLTYTRERVIQVDALKSITAAEGAVRNGAVESKSRSRSSWTAGWEAIKNNPYASDGIPDALVVSPEQQEMSDKKIAAAGVITPAEAKKIGDAAWPKYYRKLDPRKLDVFRPWYESVQTASHQLQANRTPDVGAWLKAPTFLVTLHDYRENDFQDGLAFVAVIDAALWGLPSEEKGAKLIDDLVNNMDPTQPSSLIWRAFAYNQQDQKAEIKALLEKATEYKAQPAGVGDQVSYWADFVSSYLLKNVKAFAKFCDKMTDVLKRGTTAASGSEYVVKGVHADQLAVTMGNGLFKWSKSAQLADNVGMYLIRGTLMIRGGIAQADTVKLIKAAMAAEPAMRLALQMNFRALRQQGVPPPQAYVRSLQAVGADKKVKSLTDMWEEVSRSEKGASTQLNARLASMLVVIEMLNFGCLLAKADKSSDDYALLVASGVSVVGAVFTVSEKALKAFSGEAAQTLRNLKAITSFLGGFSALIQGVVDFRKGIDKVQGGSVGIAAFYFLKSILGIGTGASYLLTALTSSAPLLARLAGSGSRIVILARGGAAGIAGATARLGAFTTTEVAEAGGWRARQAAATKIGGIAVGAAAEEAGITIGSRGALLLLGRGILIMTGWEVALAVVAIQFLIWYFSDDDLQTWLEKCTFGRKPVNPAWDAGKQSDEFEKALKVMGLSADGTDQ</sequence>
<dbReference type="RefSeq" id="WP_059953847.1">
    <property type="nucleotide sequence ID" value="NZ_LPBJ01000041.1"/>
</dbReference>
<feature type="domain" description="Toxin VasX N-terminal region" evidence="2">
    <location>
        <begin position="7"/>
        <end position="165"/>
    </location>
</feature>
<name>A0AAW3MZF0_9BURK</name>
<dbReference type="CDD" id="cd20707">
    <property type="entry name" value="MIX_III"/>
    <property type="match status" value="1"/>
</dbReference>
<feature type="transmembrane region" description="Helical" evidence="1">
    <location>
        <begin position="887"/>
        <end position="910"/>
    </location>
</feature>
<reference evidence="3 4" key="1">
    <citation type="submission" date="2015-11" db="EMBL/GenBank/DDBJ databases">
        <title>Expanding the genomic diversity of Burkholderia species for the development of highly accurate diagnostics.</title>
        <authorList>
            <person name="Sahl J."/>
            <person name="Keim P."/>
            <person name="Wagner D."/>
        </authorList>
    </citation>
    <scope>NUCLEOTIDE SEQUENCE [LARGE SCALE GENOMIC DNA]</scope>
    <source>
        <strain evidence="3 4">MSMB1808WGS</strain>
    </source>
</reference>
<keyword evidence="4" id="KW-1185">Reference proteome</keyword>
<keyword evidence="1" id="KW-0812">Transmembrane</keyword>
<keyword evidence="1" id="KW-0472">Membrane</keyword>